<dbReference type="InterPro" id="IPR051932">
    <property type="entry name" value="Bact_StressResp_Reg"/>
</dbReference>
<dbReference type="PROSITE" id="PS50801">
    <property type="entry name" value="STAS"/>
    <property type="match status" value="1"/>
</dbReference>
<protein>
    <submittedName>
        <fullName evidence="4">PAS domain S-box protein</fullName>
    </submittedName>
</protein>
<dbReference type="PANTHER" id="PTHR33745:SF3">
    <property type="entry name" value="RSBT CO-ANTAGONIST PROTEIN RSBRC"/>
    <property type="match status" value="1"/>
</dbReference>
<dbReference type="NCBIfam" id="TIGR00229">
    <property type="entry name" value="sensory_box"/>
    <property type="match status" value="1"/>
</dbReference>
<dbReference type="InterPro" id="IPR000014">
    <property type="entry name" value="PAS"/>
</dbReference>
<dbReference type="Pfam" id="PF01740">
    <property type="entry name" value="STAS"/>
    <property type="match status" value="1"/>
</dbReference>
<organism evidence="4 5">
    <name type="scientific">Polyangium fumosum</name>
    <dbReference type="NCBI Taxonomy" id="889272"/>
    <lineage>
        <taxon>Bacteria</taxon>
        <taxon>Pseudomonadati</taxon>
        <taxon>Myxococcota</taxon>
        <taxon>Polyangia</taxon>
        <taxon>Polyangiales</taxon>
        <taxon>Polyangiaceae</taxon>
        <taxon>Polyangium</taxon>
    </lineage>
</organism>
<dbReference type="CDD" id="cd07041">
    <property type="entry name" value="STAS_RsbR_RsbS_like"/>
    <property type="match status" value="1"/>
</dbReference>
<dbReference type="RefSeq" id="WP_136931932.1">
    <property type="nucleotide sequence ID" value="NZ_SSMQ01000031.1"/>
</dbReference>
<dbReference type="PANTHER" id="PTHR33745">
    <property type="entry name" value="RSBT ANTAGONIST PROTEIN RSBS-RELATED"/>
    <property type="match status" value="1"/>
</dbReference>
<evidence type="ECO:0000259" key="3">
    <source>
        <dbReference type="PROSITE" id="PS50801"/>
    </source>
</evidence>
<evidence type="ECO:0000259" key="2">
    <source>
        <dbReference type="PROSITE" id="PS50112"/>
    </source>
</evidence>
<dbReference type="Gene3D" id="3.30.750.24">
    <property type="entry name" value="STAS domain"/>
    <property type="match status" value="1"/>
</dbReference>
<dbReference type="PROSITE" id="PS50112">
    <property type="entry name" value="PAS"/>
    <property type="match status" value="1"/>
</dbReference>
<gene>
    <name evidence="4" type="ORF">E8A74_26805</name>
</gene>
<dbReference type="SUPFAM" id="SSF55785">
    <property type="entry name" value="PYP-like sensor domain (PAS domain)"/>
    <property type="match status" value="1"/>
</dbReference>
<accession>A0A4V5PPA2</accession>
<reference evidence="4 5" key="1">
    <citation type="submission" date="2019-04" db="EMBL/GenBank/DDBJ databases">
        <authorList>
            <person name="Li Y."/>
            <person name="Wang J."/>
        </authorList>
    </citation>
    <scope>NUCLEOTIDE SEQUENCE [LARGE SCALE GENOMIC DNA]</scope>
    <source>
        <strain evidence="4 5">DSM 14668</strain>
    </source>
</reference>
<keyword evidence="5" id="KW-1185">Reference proteome</keyword>
<dbReference type="InterPro" id="IPR035965">
    <property type="entry name" value="PAS-like_dom_sf"/>
</dbReference>
<dbReference type="AlphaFoldDB" id="A0A4V5PPA2"/>
<dbReference type="OrthoDB" id="5342108at2"/>
<evidence type="ECO:0000313" key="5">
    <source>
        <dbReference type="Proteomes" id="UP000309215"/>
    </source>
</evidence>
<dbReference type="InterPro" id="IPR036513">
    <property type="entry name" value="STAS_dom_sf"/>
</dbReference>
<feature type="domain" description="STAS" evidence="3">
    <location>
        <begin position="152"/>
        <end position="263"/>
    </location>
</feature>
<dbReference type="Proteomes" id="UP000309215">
    <property type="component" value="Unassembled WGS sequence"/>
</dbReference>
<proteinExistence type="predicted"/>
<dbReference type="Gene3D" id="3.30.450.20">
    <property type="entry name" value="PAS domain"/>
    <property type="match status" value="1"/>
</dbReference>
<evidence type="ECO:0000256" key="1">
    <source>
        <dbReference type="ARBA" id="ARBA00022553"/>
    </source>
</evidence>
<dbReference type="InterPro" id="IPR013656">
    <property type="entry name" value="PAS_4"/>
</dbReference>
<feature type="domain" description="PAS" evidence="2">
    <location>
        <begin position="4"/>
        <end position="74"/>
    </location>
</feature>
<dbReference type="SUPFAM" id="SSF52091">
    <property type="entry name" value="SpoIIaa-like"/>
    <property type="match status" value="1"/>
</dbReference>
<keyword evidence="1" id="KW-0597">Phosphoprotein</keyword>
<sequence length="273" mass="29825">MSTETSLLQELVDGMPDPMFFKDRQHRWVAFNRAFCELLGRPSEEIRGRSDPDFFPPDQVDVFWKHDDMVFETGRPDLNEETISLGDGKRKVLWTRKVPVRDASQAVVGLYGLIMDITDQMEHARQTDLFEAEAARQQAIIAAQERVIDGLVVPVLEIWEGILLLPLVGALSQGRAGHAIESILAAVSQRGTETVLIDITGAGLPDAAGAELLVRAVRALALLGCRTILVGISAESARTFVEGGLDLGAMATCATLKQGLSRALALRRGSPRR</sequence>
<name>A0A4V5PPA2_9BACT</name>
<evidence type="ECO:0000313" key="4">
    <source>
        <dbReference type="EMBL" id="TKD03136.1"/>
    </source>
</evidence>
<dbReference type="Pfam" id="PF08448">
    <property type="entry name" value="PAS_4"/>
    <property type="match status" value="1"/>
</dbReference>
<dbReference type="EMBL" id="SSMQ01000031">
    <property type="protein sequence ID" value="TKD03136.1"/>
    <property type="molecule type" value="Genomic_DNA"/>
</dbReference>
<comment type="caution">
    <text evidence="4">The sequence shown here is derived from an EMBL/GenBank/DDBJ whole genome shotgun (WGS) entry which is preliminary data.</text>
</comment>
<dbReference type="InterPro" id="IPR002645">
    <property type="entry name" value="STAS_dom"/>
</dbReference>
<dbReference type="SMART" id="SM00091">
    <property type="entry name" value="PAS"/>
    <property type="match status" value="1"/>
</dbReference>
<dbReference type="CDD" id="cd00130">
    <property type="entry name" value="PAS"/>
    <property type="match status" value="1"/>
</dbReference>